<dbReference type="EMBL" id="BSFN01000005">
    <property type="protein sequence ID" value="GLK89293.1"/>
    <property type="molecule type" value="Genomic_DNA"/>
</dbReference>
<evidence type="ECO:0000256" key="1">
    <source>
        <dbReference type="SAM" id="SignalP"/>
    </source>
</evidence>
<organism evidence="2 3">
    <name type="scientific">Pseudomonas turukhanskensis</name>
    <dbReference type="NCBI Taxonomy" id="1806536"/>
    <lineage>
        <taxon>Bacteria</taxon>
        <taxon>Pseudomonadati</taxon>
        <taxon>Pseudomonadota</taxon>
        <taxon>Gammaproteobacteria</taxon>
        <taxon>Pseudomonadales</taxon>
        <taxon>Pseudomonadaceae</taxon>
        <taxon>Pseudomonas</taxon>
    </lineage>
</organism>
<feature type="signal peptide" evidence="1">
    <location>
        <begin position="1"/>
        <end position="23"/>
    </location>
</feature>
<feature type="chain" id="PRO_5040941198" evidence="1">
    <location>
        <begin position="24"/>
        <end position="107"/>
    </location>
</feature>
<proteinExistence type="predicted"/>
<name>A0A9W6NFR5_9PSED</name>
<evidence type="ECO:0000313" key="2">
    <source>
        <dbReference type="EMBL" id="GLK89293.1"/>
    </source>
</evidence>
<dbReference type="AlphaFoldDB" id="A0A9W6NFR5"/>
<protein>
    <submittedName>
        <fullName evidence="2">Uncharacterized protein</fullName>
    </submittedName>
</protein>
<keyword evidence="1" id="KW-0732">Signal</keyword>
<accession>A0A9W6NFR5</accession>
<keyword evidence="3" id="KW-1185">Reference proteome</keyword>
<reference evidence="2" key="2">
    <citation type="submission" date="2023-01" db="EMBL/GenBank/DDBJ databases">
        <authorList>
            <person name="Sun Q."/>
            <person name="Evtushenko L."/>
        </authorList>
    </citation>
    <scope>NUCLEOTIDE SEQUENCE</scope>
    <source>
        <strain evidence="2">VKM B-2935</strain>
    </source>
</reference>
<sequence>MPCRFAQLVLLLIALGLAQPSVANTPCSGAKGGIARCDGPLFVCNDGSISGSKKNCSASYGGSQAPLKAVGGSTSGDCPCGGGTLCVGPRGGEFCMTPSGKKSYRRK</sequence>
<reference evidence="2" key="1">
    <citation type="journal article" date="2014" name="Int. J. Syst. Evol. Microbiol.">
        <title>Complete genome sequence of Corynebacterium casei LMG S-19264T (=DSM 44701T), isolated from a smear-ripened cheese.</title>
        <authorList>
            <consortium name="US DOE Joint Genome Institute (JGI-PGF)"/>
            <person name="Walter F."/>
            <person name="Albersmeier A."/>
            <person name="Kalinowski J."/>
            <person name="Ruckert C."/>
        </authorList>
    </citation>
    <scope>NUCLEOTIDE SEQUENCE</scope>
    <source>
        <strain evidence="2">VKM B-2935</strain>
    </source>
</reference>
<comment type="caution">
    <text evidence="2">The sequence shown here is derived from an EMBL/GenBank/DDBJ whole genome shotgun (WGS) entry which is preliminary data.</text>
</comment>
<evidence type="ECO:0000313" key="3">
    <source>
        <dbReference type="Proteomes" id="UP001143328"/>
    </source>
</evidence>
<dbReference type="Proteomes" id="UP001143328">
    <property type="component" value="Unassembled WGS sequence"/>
</dbReference>
<gene>
    <name evidence="2" type="ORF">GCM10017655_23550</name>
</gene>
<dbReference type="RefSeq" id="WP_373877846.1">
    <property type="nucleotide sequence ID" value="NZ_BSFN01000005.1"/>
</dbReference>